<feature type="compositionally biased region" description="Low complexity" evidence="15">
    <location>
        <begin position="852"/>
        <end position="871"/>
    </location>
</feature>
<dbReference type="GO" id="GO:0003677">
    <property type="term" value="F:DNA binding"/>
    <property type="evidence" value="ECO:0007669"/>
    <property type="project" value="UniProtKB-KW"/>
</dbReference>
<dbReference type="GO" id="GO:0008270">
    <property type="term" value="F:zinc ion binding"/>
    <property type="evidence" value="ECO:0007669"/>
    <property type="project" value="UniProtKB-KW"/>
</dbReference>
<dbReference type="PRINTS" id="PR00503">
    <property type="entry name" value="BROMODOMAIN"/>
</dbReference>
<dbReference type="SMART" id="SM00384">
    <property type="entry name" value="AT_hook"/>
    <property type="match status" value="4"/>
</dbReference>
<feature type="region of interest" description="Disordered" evidence="15">
    <location>
        <begin position="97"/>
        <end position="126"/>
    </location>
</feature>
<dbReference type="SMART" id="SM00249">
    <property type="entry name" value="PHD"/>
    <property type="match status" value="1"/>
</dbReference>
<evidence type="ECO:0008006" key="22">
    <source>
        <dbReference type="Google" id="ProtNLM"/>
    </source>
</evidence>
<evidence type="ECO:0000256" key="14">
    <source>
        <dbReference type="SAM" id="Coils"/>
    </source>
</evidence>
<keyword evidence="11" id="KW-0539">Nucleus</keyword>
<dbReference type="SMART" id="SM00391">
    <property type="entry name" value="MBD"/>
    <property type="match status" value="1"/>
</dbReference>
<feature type="compositionally biased region" description="Low complexity" evidence="15">
    <location>
        <begin position="2386"/>
        <end position="2397"/>
    </location>
</feature>
<feature type="compositionally biased region" description="Basic and acidic residues" evidence="15">
    <location>
        <begin position="1705"/>
        <end position="1714"/>
    </location>
</feature>
<feature type="compositionally biased region" description="Basic and acidic residues" evidence="15">
    <location>
        <begin position="1126"/>
        <end position="1135"/>
    </location>
</feature>
<evidence type="ECO:0000313" key="20">
    <source>
        <dbReference type="EMBL" id="KAL2103646.1"/>
    </source>
</evidence>
<evidence type="ECO:0000256" key="8">
    <source>
        <dbReference type="ARBA" id="ARBA00023117"/>
    </source>
</evidence>
<feature type="region of interest" description="Disordered" evidence="15">
    <location>
        <begin position="32"/>
        <end position="78"/>
    </location>
</feature>
<dbReference type="InterPro" id="IPR017956">
    <property type="entry name" value="AT_hook_DNA-bd_motif"/>
</dbReference>
<dbReference type="SUPFAM" id="SSF47370">
    <property type="entry name" value="Bromodomain"/>
    <property type="match status" value="1"/>
</dbReference>
<feature type="compositionally biased region" description="Pro residues" evidence="15">
    <location>
        <begin position="250"/>
        <end position="260"/>
    </location>
</feature>
<dbReference type="InterPro" id="IPR036427">
    <property type="entry name" value="Bromodomain-like_sf"/>
</dbReference>
<dbReference type="PANTHER" id="PTHR45915">
    <property type="entry name" value="TRANSCRIPTION INTERMEDIARY FACTOR"/>
    <property type="match status" value="1"/>
</dbReference>
<feature type="domain" description="MBD" evidence="19">
    <location>
        <begin position="1448"/>
        <end position="1519"/>
    </location>
</feature>
<dbReference type="GO" id="GO:0005634">
    <property type="term" value="C:nucleus"/>
    <property type="evidence" value="ECO:0007669"/>
    <property type="project" value="UniProtKB-SubCell"/>
</dbReference>
<evidence type="ECO:0000256" key="2">
    <source>
        <dbReference type="ARBA" id="ARBA00007444"/>
    </source>
</evidence>
<feature type="domain" description="Bromo" evidence="16">
    <location>
        <begin position="2834"/>
        <end position="2904"/>
    </location>
</feature>
<dbReference type="InterPro" id="IPR018501">
    <property type="entry name" value="DDT_dom"/>
</dbReference>
<dbReference type="SMART" id="SM00571">
    <property type="entry name" value="DDT"/>
    <property type="match status" value="1"/>
</dbReference>
<feature type="compositionally biased region" description="Basic residues" evidence="15">
    <location>
        <begin position="211"/>
        <end position="229"/>
    </location>
</feature>
<feature type="compositionally biased region" description="Low complexity" evidence="15">
    <location>
        <begin position="2304"/>
        <end position="2316"/>
    </location>
</feature>
<feature type="compositionally biased region" description="Basic residues" evidence="15">
    <location>
        <begin position="1349"/>
        <end position="1358"/>
    </location>
</feature>
<dbReference type="PROSITE" id="PS50982">
    <property type="entry name" value="MBD"/>
    <property type="match status" value="1"/>
</dbReference>
<organism evidence="20 21">
    <name type="scientific">Coilia grayii</name>
    <name type="common">Gray's grenadier anchovy</name>
    <dbReference type="NCBI Taxonomy" id="363190"/>
    <lineage>
        <taxon>Eukaryota</taxon>
        <taxon>Metazoa</taxon>
        <taxon>Chordata</taxon>
        <taxon>Craniata</taxon>
        <taxon>Vertebrata</taxon>
        <taxon>Euteleostomi</taxon>
        <taxon>Actinopterygii</taxon>
        <taxon>Neopterygii</taxon>
        <taxon>Teleostei</taxon>
        <taxon>Clupei</taxon>
        <taxon>Clupeiformes</taxon>
        <taxon>Clupeoidei</taxon>
        <taxon>Engraulidae</taxon>
        <taxon>Coilinae</taxon>
        <taxon>Coilia</taxon>
    </lineage>
</organism>
<feature type="compositionally biased region" description="Basic and acidic residues" evidence="15">
    <location>
        <begin position="1633"/>
        <end position="1644"/>
    </location>
</feature>
<dbReference type="PROSITE" id="PS50827">
    <property type="entry name" value="DDT"/>
    <property type="match status" value="1"/>
</dbReference>
<feature type="region of interest" description="Disordered" evidence="15">
    <location>
        <begin position="2363"/>
        <end position="2407"/>
    </location>
</feature>
<dbReference type="InterPro" id="IPR001739">
    <property type="entry name" value="Methyl_CpG_DNA-bd"/>
</dbReference>
<feature type="region of interest" description="Disordered" evidence="15">
    <location>
        <begin position="1996"/>
        <end position="2035"/>
    </location>
</feature>
<dbReference type="EMBL" id="JBHFQA010000001">
    <property type="protein sequence ID" value="KAL2103646.1"/>
    <property type="molecule type" value="Genomic_DNA"/>
</dbReference>
<dbReference type="PROSITE" id="PS01359">
    <property type="entry name" value="ZF_PHD_1"/>
    <property type="match status" value="1"/>
</dbReference>
<keyword evidence="8 12" id="KW-0103">Bromodomain</keyword>
<feature type="compositionally biased region" description="Basic and acidic residues" evidence="15">
    <location>
        <begin position="933"/>
        <end position="944"/>
    </location>
</feature>
<feature type="compositionally biased region" description="Low complexity" evidence="15">
    <location>
        <begin position="549"/>
        <end position="559"/>
    </location>
</feature>
<feature type="region of interest" description="Disordered" evidence="15">
    <location>
        <begin position="2119"/>
        <end position="2215"/>
    </location>
</feature>
<keyword evidence="6" id="KW-0805">Transcription regulation</keyword>
<feature type="compositionally biased region" description="Basic and acidic residues" evidence="15">
    <location>
        <begin position="1010"/>
        <end position="1020"/>
    </location>
</feature>
<feature type="region of interest" description="Disordered" evidence="15">
    <location>
        <begin position="1621"/>
        <end position="1720"/>
    </location>
</feature>
<feature type="compositionally biased region" description="Low complexity" evidence="15">
    <location>
        <begin position="1668"/>
        <end position="1693"/>
    </location>
</feature>
<evidence type="ECO:0000256" key="6">
    <source>
        <dbReference type="ARBA" id="ARBA00023015"/>
    </source>
</evidence>
<protein>
    <recommendedName>
        <fullName evidence="22">Bromodomain adjacent to zinc finger domain protein 2A</fullName>
    </recommendedName>
</protein>
<dbReference type="InterPro" id="IPR016177">
    <property type="entry name" value="DNA-bd_dom_sf"/>
</dbReference>
<feature type="compositionally biased region" description="Low complexity" evidence="15">
    <location>
        <begin position="884"/>
        <end position="898"/>
    </location>
</feature>
<comment type="caution">
    <text evidence="20">The sequence shown here is derived from an EMBL/GenBank/DDBJ whole genome shotgun (WGS) entry which is preliminary data.</text>
</comment>
<feature type="compositionally biased region" description="Low complexity" evidence="15">
    <location>
        <begin position="626"/>
        <end position="662"/>
    </location>
</feature>
<comment type="similarity">
    <text evidence="2">Belongs to the WAL family.</text>
</comment>
<comment type="subcellular location">
    <subcellularLocation>
        <location evidence="1">Nucleus</location>
    </subcellularLocation>
</comment>
<proteinExistence type="inferred from homology"/>
<evidence type="ECO:0000256" key="12">
    <source>
        <dbReference type="PROSITE-ProRule" id="PRU00035"/>
    </source>
</evidence>
<feature type="compositionally biased region" description="Low complexity" evidence="15">
    <location>
        <begin position="277"/>
        <end position="346"/>
    </location>
</feature>
<feature type="compositionally biased region" description="Basic residues" evidence="15">
    <location>
        <begin position="2189"/>
        <end position="2200"/>
    </location>
</feature>
<dbReference type="Proteomes" id="UP001591681">
    <property type="component" value="Unassembled WGS sequence"/>
</dbReference>
<feature type="region of interest" description="Disordered" evidence="15">
    <location>
        <begin position="2769"/>
        <end position="2816"/>
    </location>
</feature>
<evidence type="ECO:0000256" key="9">
    <source>
        <dbReference type="ARBA" id="ARBA00023125"/>
    </source>
</evidence>
<evidence type="ECO:0000256" key="5">
    <source>
        <dbReference type="ARBA" id="ARBA00022833"/>
    </source>
</evidence>
<dbReference type="CDD" id="cd01397">
    <property type="entry name" value="HAT_MBD"/>
    <property type="match status" value="1"/>
</dbReference>
<feature type="compositionally biased region" description="Polar residues" evidence="15">
    <location>
        <begin position="2798"/>
        <end position="2808"/>
    </location>
</feature>
<evidence type="ECO:0000256" key="1">
    <source>
        <dbReference type="ARBA" id="ARBA00004123"/>
    </source>
</evidence>
<dbReference type="InterPro" id="IPR028941">
    <property type="entry name" value="WHIM2_dom"/>
</dbReference>
<feature type="compositionally biased region" description="Low complexity" evidence="15">
    <location>
        <begin position="960"/>
        <end position="969"/>
    </location>
</feature>
<feature type="compositionally biased region" description="Low complexity" evidence="15">
    <location>
        <begin position="1407"/>
        <end position="1416"/>
    </location>
</feature>
<evidence type="ECO:0000256" key="13">
    <source>
        <dbReference type="PROSITE-ProRule" id="PRU00146"/>
    </source>
</evidence>
<keyword evidence="21" id="KW-1185">Reference proteome</keyword>
<feature type="region of interest" description="Disordered" evidence="15">
    <location>
        <begin position="185"/>
        <end position="431"/>
    </location>
</feature>
<dbReference type="SUPFAM" id="SSF54171">
    <property type="entry name" value="DNA-binding domain"/>
    <property type="match status" value="1"/>
</dbReference>
<feature type="compositionally biased region" description="Polar residues" evidence="15">
    <location>
        <begin position="1030"/>
        <end position="1048"/>
    </location>
</feature>
<keyword evidence="3" id="KW-0479">Metal-binding</keyword>
<name>A0ABD1KWU4_9TELE</name>
<dbReference type="SUPFAM" id="SSF57903">
    <property type="entry name" value="FYVE/PHD zinc finger"/>
    <property type="match status" value="1"/>
</dbReference>
<dbReference type="InterPro" id="IPR037374">
    <property type="entry name" value="BAZ2A/B_Bromo"/>
</dbReference>
<feature type="compositionally biased region" description="Polar residues" evidence="15">
    <location>
        <begin position="1061"/>
        <end position="1087"/>
    </location>
</feature>
<dbReference type="PANTHER" id="PTHR45915:SF5">
    <property type="entry name" value="BROMODOMAIN ADJACENT TO ZINC FINGER DOMAIN PROTEIN 2A"/>
    <property type="match status" value="1"/>
</dbReference>
<dbReference type="Pfam" id="PF01429">
    <property type="entry name" value="MBD"/>
    <property type="match status" value="1"/>
</dbReference>
<feature type="compositionally biased region" description="Low complexity" evidence="15">
    <location>
        <begin position="1259"/>
        <end position="1280"/>
    </location>
</feature>
<dbReference type="PROSITE" id="PS00633">
    <property type="entry name" value="BROMODOMAIN_1"/>
    <property type="match status" value="1"/>
</dbReference>
<feature type="compositionally biased region" description="Polar residues" evidence="15">
    <location>
        <begin position="32"/>
        <end position="60"/>
    </location>
</feature>
<feature type="compositionally biased region" description="Basic and acidic residues" evidence="15">
    <location>
        <begin position="2018"/>
        <end position="2027"/>
    </location>
</feature>
<dbReference type="Gene3D" id="1.20.920.10">
    <property type="entry name" value="Bromodomain-like"/>
    <property type="match status" value="1"/>
</dbReference>
<dbReference type="InterPro" id="IPR018359">
    <property type="entry name" value="Bromodomain_CS"/>
</dbReference>
<dbReference type="SMART" id="SM00297">
    <property type="entry name" value="BROMO"/>
    <property type="match status" value="1"/>
</dbReference>
<dbReference type="Pfam" id="PF00628">
    <property type="entry name" value="PHD"/>
    <property type="match status" value="1"/>
</dbReference>
<dbReference type="InterPro" id="IPR019787">
    <property type="entry name" value="Znf_PHD-finger"/>
</dbReference>
<reference evidence="20 21" key="1">
    <citation type="submission" date="2024-09" db="EMBL/GenBank/DDBJ databases">
        <title>A chromosome-level genome assembly of Gray's grenadier anchovy, Coilia grayii.</title>
        <authorList>
            <person name="Fu Z."/>
        </authorList>
    </citation>
    <scope>NUCLEOTIDE SEQUENCE [LARGE SCALE GENOMIC DNA]</scope>
    <source>
        <strain evidence="20">G4</strain>
        <tissue evidence="20">Muscle</tissue>
    </source>
</reference>
<evidence type="ECO:0000259" key="18">
    <source>
        <dbReference type="PROSITE" id="PS50827"/>
    </source>
</evidence>
<feature type="domain" description="DDT" evidence="18">
    <location>
        <begin position="1801"/>
        <end position="1866"/>
    </location>
</feature>
<evidence type="ECO:0000259" key="16">
    <source>
        <dbReference type="PROSITE" id="PS50014"/>
    </source>
</evidence>
<sequence>MEANNHFNYGPHSSVSANSGLKLSSGDSLYTNGSSMSFPQQGKNINGDMNVNGITTAIGTSQPGPHPPSSSYPHMSNHHHQGSMAYDYLWGQPQYSPAMSSGPTHGMHQKQGSPGVLPQSQHHFQSHGQYQVNGVMGPSHQSAVGGAANVGLGAGQYWNRPSPTQQQGGPSMAMGYNSHSVYGGYQSQVHPGLSAAQHHQQSAMTHQGPPTHHHPHHPHPHHPHAHHHPQQQQHYGMVPNGMPYYQHQPQHPPLPSPQPQHPAQHQPLPSPQPQHPPTHQQLASPQPQHPPQHQTLPSPQHPPQHQTLSSPQHPPQHQTLPSPQHPPQHQTLPSPQHPPQHQTLPSPQHPPQHQPLPSPQPQHAPQPPSQMMPPTSQNFTPPRGSPQHHHMGRGATGSPLPMQVPMMSPSAVPDGGSPQSRDSPLGSSVPMPSVMQGRLGDAYKEVDKGYNGVERVSIGQRLPKADAYPPRPPSHHMVPASEYCQRVPHGGMDVEQLHKQRHDMGGGMREPMYPAVSSPPPLLSTPPRQAPSGPPPMHHMTASEPPPSSAASSSTSAPPQVGAKMPHGSPVSVPVPAPMLSSPPLMVQGLRPMPGAMSPSSGGGGPPELMSTASSMSGPPPLMGHLSRSLPVPSPSLAVSSSPSSVMSTSHLSASSTSAPPHWSAPALSPSPHSQMAYGPPQMVQAPKLQELKPRSPVSSPSKVAQAPKPGELFKPLSPVSAPPAAVVPAPPSAVSAASSSPPEARASSPSSASPQKASAPSPTVLSSQAATSLPDAASGRASAAGPPVTAPRSTTPVSTPPPPPPPAVSGPHRVASVPPAVASSPPAVSAAPQAASVSLPASGAPPPGAAAPPKAVSALPAVPAPTQAATAPPPPPQPVSGLPAVSAPPQAGSAPSVSPQPPAPEAASSSSSPPPHAAGPASQGSLQQDSSDAGKDSLHKAASEEDVSVPELEKDEAVSSSSESDSAEPSPPSSPERPSDFSTETSTHEADSPKKDSLPEAGKAPSPIKDYDAPRKVDSLDDTYDTESLDCTSMAESTRLESSQAEDTSIMEGTLDDSVADSTCTDEPSALTVDSTAEDSSQMTADDTQEDGDSSQVDVTADETANETTDSCLNPRESDTEDEPSQLKDSRVSDDSQNDVSQMSTDDNDLPRPPSKGPEEHEESKEEEAVEADADGRDAPDCAGGPAASVMPGTAVMPGAAGTPASADEGWQQEAVAPASDPSSTEQPAKPLPPSTSAVSVATAPPPPPKPAAKRAKAQATAKQDSPASQPAQKKTPAKAPKEEKEKRKRKKNEDKQPAGTRKKRKLSKDDTAGSAAPEATPLAVSTPVTGDTSADQSLLTGQSPPAKPKKPRKPRTPKASGPAAPNATATASAKADGEQGPDAGQTPPAKPKKPRKPREPKVKDAAATPKPAKAAKAEPKETPKAEQDNADDGEGSTTGETPKRRIATEEQVQFPLLHGWKREVRVKKHEDRLKGETWYYSPCGRRMKQFPEIIKYLRRHECGDVTREHFSFSPRMPVGDFYEERSTPEGGQWFLLANEEVPSMIMAITGRRGRPPNPDKEKPARTRVRRPKGTPGRRPGRPPKTNAVDLLSKVDARTLKRLQAKEELTDEDKEKLVKIKKKMKRKARLKRKEDAKNKIIRQEKRKAKQEKAKEAKDQPQDEEGKPAQPGQPQSQSQSQQPPDQQAPQPASEPKKPGRKKRVQTAEELEKAGQVRRVAGARSQAKALAKAQAEAEAQAQAALAAKRQAERRAQAQRRLEERKRQQQILEELKKPTEDMCLADHQPFPELSRIPGVVLSGRAFSHCLVVVEFLHSYGKVLGLQVPKDVPSLNTLQEGLLGIGESQGEVMDLLIKLVEVALHDPGLPSYYQSVKILGEKLVDLELSYSTVSECLRIFLESHGFEPDVCKSLHTKTFQALQPDVKASILAYLVEELNASNTVTRDIDNTLENMTTYRKNKWIIEGKLRKLKAALVRRTGRSEEELCFEDRRRSTRAGLAEEENLEESTLLERSSRRGRGVREEPKLTEAESPTNASIPELERQIDKLTKRQVFFRKKLQQASHSLRAVSLGQDRYRRRYWLMPHIGAILVEGPEEVLDSGDVLLTDEPMVYVKKEVKVEVKSEEPLSPVTPVTPTVTAATPRSYSPRASGSGASPTEADPLPGEASLMSSSPRGRGRPRKIKPEVELHLRTAKNRRRRRSSKSGADESVSDATAKPGVQADLTQAALTAWLSQAQVAGTQDPAVAAAVLAAVSAAGGRVPEDGSLSEQAMKELAEKQAQLLPLLPKTPCDASVLSEPCLPSPNATSPSKESPTSPSKDNTPNTPSLQPVPTPLSQTPLQIPVQVPILPGALTPGLLPALPLSPGSVPVPPACSTPVQKPTRRRRRGSSPARRPYSRPGTGKRRGRPPSTLFQEIEQKYLTQLVVKPIPKEMVQGWWWVKEPEELKAILQALHPRGVREKVLHKHLTKHLEFLSEVCSRTISDPVFKREQEEGSSVLEVLSKPWPEVPKALQADISALQWVEDLELRVTAADLHLKMAPQSGNGETGESTEEPVAGFQAYTVPEPDSTREDLEFHEHEVDPRDDWIVRTKKEWSDLLRLPNNPLDLAVLRLANLERNIERRYLKEPLWNLAEVVRLAPLTPTPGEEVPMDVVSLESEITPRLRTWRQALDRCRSAAQVSLCILQLEKAIAWEKSIVKLTCQVCRKGDNDEYLLLCDGCDRGWHMFCLRPKVTEVPDGDWYCPICISNMDEGELRPQRSARQRARRRKRRLGVYVGESSEEEESPRRAAGVSTRQKDGPSASCSNGTTGISPSKRRRMTTRNQPDLTYCEIILMEMEAHADAWPFLEPVNPRLVPGYRRIIKNPMDFMTMRERLLTGGYCSVEEFAADAQLVFNNCELFNEDTSEVGIAGHSMRRFFESRWAEFYQTKDKDKDK</sequence>
<dbReference type="PROSITE" id="PS50014">
    <property type="entry name" value="BROMODOMAIN_2"/>
    <property type="match status" value="1"/>
</dbReference>
<dbReference type="Pfam" id="PF00439">
    <property type="entry name" value="Bromodomain"/>
    <property type="match status" value="1"/>
</dbReference>
<gene>
    <name evidence="20" type="ORF">ACEWY4_000514</name>
</gene>
<evidence type="ECO:0000256" key="10">
    <source>
        <dbReference type="ARBA" id="ARBA00023163"/>
    </source>
</evidence>
<evidence type="ECO:0000256" key="7">
    <source>
        <dbReference type="ARBA" id="ARBA00023054"/>
    </source>
</evidence>
<feature type="domain" description="PHD-type" evidence="17">
    <location>
        <begin position="2695"/>
        <end position="2745"/>
    </location>
</feature>
<feature type="region of interest" description="Disordered" evidence="15">
    <location>
        <begin position="503"/>
        <end position="1452"/>
    </location>
</feature>
<dbReference type="FunFam" id="3.30.40.10:FF:000199">
    <property type="entry name" value="Bromodomain adjacent to zinc finger domain 2B"/>
    <property type="match status" value="1"/>
</dbReference>
<dbReference type="Gene3D" id="3.30.40.10">
    <property type="entry name" value="Zinc/RING finger domain, C3HC4 (zinc finger)"/>
    <property type="match status" value="1"/>
</dbReference>
<feature type="compositionally biased region" description="Low complexity" evidence="15">
    <location>
        <begin position="1359"/>
        <end position="1376"/>
    </location>
</feature>
<feature type="compositionally biased region" description="Polar residues" evidence="15">
    <location>
        <begin position="2141"/>
        <end position="2153"/>
    </location>
</feature>
<dbReference type="InterPro" id="IPR028940">
    <property type="entry name" value="PHD_BAZ2A"/>
</dbReference>
<evidence type="ECO:0000313" key="21">
    <source>
        <dbReference type="Proteomes" id="UP001591681"/>
    </source>
</evidence>
<evidence type="ECO:0000256" key="4">
    <source>
        <dbReference type="ARBA" id="ARBA00022771"/>
    </source>
</evidence>
<keyword evidence="4 13" id="KW-0863">Zinc-finger</keyword>
<feature type="compositionally biased region" description="Basic residues" evidence="15">
    <location>
        <begin position="1621"/>
        <end position="1632"/>
    </location>
</feature>
<dbReference type="Pfam" id="PF02791">
    <property type="entry name" value="DDT"/>
    <property type="match status" value="1"/>
</dbReference>
<dbReference type="InterPro" id="IPR013083">
    <property type="entry name" value="Znf_RING/FYVE/PHD"/>
</dbReference>
<feature type="compositionally biased region" description="Pro residues" evidence="15">
    <location>
        <begin position="517"/>
        <end position="537"/>
    </location>
</feature>
<dbReference type="PROSITE" id="PS50016">
    <property type="entry name" value="ZF_PHD_2"/>
    <property type="match status" value="1"/>
</dbReference>
<accession>A0ABD1KWU4</accession>
<feature type="compositionally biased region" description="Polar residues" evidence="15">
    <location>
        <begin position="2317"/>
        <end position="2335"/>
    </location>
</feature>
<keyword evidence="7 14" id="KW-0175">Coiled coil</keyword>
<evidence type="ECO:0000259" key="19">
    <source>
        <dbReference type="PROSITE" id="PS50982"/>
    </source>
</evidence>
<dbReference type="InterPro" id="IPR001487">
    <property type="entry name" value="Bromodomain"/>
</dbReference>
<keyword evidence="10" id="KW-0804">Transcription</keyword>
<feature type="compositionally biased region" description="Basic and acidic residues" evidence="15">
    <location>
        <begin position="1651"/>
        <end position="1667"/>
    </location>
</feature>
<feature type="compositionally biased region" description="Pro residues" evidence="15">
    <location>
        <begin position="347"/>
        <end position="371"/>
    </location>
</feature>
<feature type="region of interest" description="Disordered" evidence="15">
    <location>
        <begin position="1550"/>
        <end position="1589"/>
    </location>
</feature>
<keyword evidence="9" id="KW-0238">DNA-binding</keyword>
<feature type="compositionally biased region" description="Low complexity" evidence="15">
    <location>
        <begin position="695"/>
        <end position="704"/>
    </location>
</feature>
<dbReference type="InterPro" id="IPR001965">
    <property type="entry name" value="Znf_PHD"/>
</dbReference>
<feature type="compositionally biased region" description="Low complexity" evidence="15">
    <location>
        <begin position="777"/>
        <end position="798"/>
    </location>
</feature>
<evidence type="ECO:0000256" key="15">
    <source>
        <dbReference type="SAM" id="MobiDB-lite"/>
    </source>
</evidence>
<dbReference type="CDD" id="cd05503">
    <property type="entry name" value="Bromo_BAZ2A_B_like"/>
    <property type="match status" value="1"/>
</dbReference>
<dbReference type="Gene3D" id="3.30.890.10">
    <property type="entry name" value="Methyl-cpg-binding Protein 2, Chain A"/>
    <property type="match status" value="1"/>
</dbReference>
<feature type="compositionally biased region" description="Basic and acidic residues" evidence="15">
    <location>
        <begin position="1281"/>
        <end position="1298"/>
    </location>
</feature>
<feature type="compositionally biased region" description="Low complexity" evidence="15">
    <location>
        <begin position="2128"/>
        <end position="2140"/>
    </location>
</feature>
<dbReference type="Pfam" id="PF15613">
    <property type="entry name" value="WSD"/>
    <property type="match status" value="1"/>
</dbReference>
<feature type="compositionally biased region" description="Basic and acidic residues" evidence="15">
    <location>
        <begin position="987"/>
        <end position="999"/>
    </location>
</feature>
<feature type="compositionally biased region" description="Low complexity" evidence="15">
    <location>
        <begin position="718"/>
        <end position="763"/>
    </location>
</feature>
<keyword evidence="5" id="KW-0862">Zinc</keyword>
<dbReference type="InterPro" id="IPR019786">
    <property type="entry name" value="Zinc_finger_PHD-type_CS"/>
</dbReference>
<feature type="compositionally biased region" description="Low complexity" evidence="15">
    <location>
        <begin position="810"/>
        <end position="843"/>
    </location>
</feature>
<dbReference type="FunFam" id="3.30.890.10:FF:000002">
    <property type="entry name" value="Bromodomain adjacent to zinc finger domain protein 2B"/>
    <property type="match status" value="1"/>
</dbReference>
<evidence type="ECO:0000256" key="11">
    <source>
        <dbReference type="ARBA" id="ARBA00023242"/>
    </source>
</evidence>
<feature type="compositionally biased region" description="Basic and acidic residues" evidence="15">
    <location>
        <begin position="1417"/>
        <end position="1429"/>
    </location>
</feature>
<feature type="compositionally biased region" description="Pro residues" evidence="15">
    <location>
        <begin position="799"/>
        <end position="809"/>
    </location>
</feature>
<feature type="region of interest" description="Disordered" evidence="15">
    <location>
        <begin position="2293"/>
        <end position="2335"/>
    </location>
</feature>
<feature type="coiled-coil region" evidence="14">
    <location>
        <begin position="1729"/>
        <end position="1773"/>
    </location>
</feature>
<evidence type="ECO:0000259" key="17">
    <source>
        <dbReference type="PROSITE" id="PS50016"/>
    </source>
</evidence>
<feature type="compositionally biased region" description="Polar residues" evidence="15">
    <location>
        <begin position="1328"/>
        <end position="1345"/>
    </location>
</feature>
<dbReference type="InterPro" id="IPR011011">
    <property type="entry name" value="Znf_FYVE_PHD"/>
</dbReference>
<evidence type="ECO:0000256" key="3">
    <source>
        <dbReference type="ARBA" id="ARBA00022723"/>
    </source>
</evidence>
<feature type="compositionally biased region" description="Polar residues" evidence="15">
    <location>
        <begin position="417"/>
        <end position="426"/>
    </location>
</feature>
<dbReference type="CDD" id="cd15629">
    <property type="entry name" value="PHD_BAZ2A"/>
    <property type="match status" value="1"/>
</dbReference>